<dbReference type="PRINTS" id="PR00010">
    <property type="entry name" value="EGFBLOOD"/>
</dbReference>
<dbReference type="PROSITE" id="PS01186">
    <property type="entry name" value="EGF_2"/>
    <property type="match status" value="2"/>
</dbReference>
<dbReference type="EMBL" id="VSWD01000005">
    <property type="protein sequence ID" value="KAK3103561.1"/>
    <property type="molecule type" value="Genomic_DNA"/>
</dbReference>
<dbReference type="Pfam" id="PF12661">
    <property type="entry name" value="hEGF"/>
    <property type="match status" value="2"/>
</dbReference>
<evidence type="ECO:0000256" key="3">
    <source>
        <dbReference type="ARBA" id="ARBA00022737"/>
    </source>
</evidence>
<keyword evidence="5" id="KW-0325">Glycoprotein</keyword>
<keyword evidence="2" id="KW-0732">Signal</keyword>
<name>A0AA89C2H9_PINIB</name>
<keyword evidence="1 6" id="KW-0245">EGF-like domain</keyword>
<dbReference type="PANTHER" id="PTHR12916:SF9">
    <property type="entry name" value="NEUROGENIC LOCUS NOTCH HOMOLOG PROTEIN 1-RELATED"/>
    <property type="match status" value="1"/>
</dbReference>
<dbReference type="SMART" id="SM00181">
    <property type="entry name" value="EGF"/>
    <property type="match status" value="2"/>
</dbReference>
<dbReference type="InterPro" id="IPR000742">
    <property type="entry name" value="EGF"/>
</dbReference>
<dbReference type="Gene3D" id="2.10.25.10">
    <property type="entry name" value="Laminin"/>
    <property type="match status" value="2"/>
</dbReference>
<evidence type="ECO:0000259" key="7">
    <source>
        <dbReference type="PROSITE" id="PS50026"/>
    </source>
</evidence>
<feature type="domain" description="EGF-like" evidence="7">
    <location>
        <begin position="40"/>
        <end position="76"/>
    </location>
</feature>
<comment type="caution">
    <text evidence="6">Lacks conserved residue(s) required for the propagation of feature annotation.</text>
</comment>
<keyword evidence="4 6" id="KW-1015">Disulfide bond</keyword>
<dbReference type="Proteomes" id="UP001186944">
    <property type="component" value="Unassembled WGS sequence"/>
</dbReference>
<keyword evidence="9" id="KW-1185">Reference proteome</keyword>
<accession>A0AA89C2H9</accession>
<protein>
    <recommendedName>
        <fullName evidence="7">EGF-like domain-containing protein</fullName>
    </recommendedName>
</protein>
<evidence type="ECO:0000313" key="8">
    <source>
        <dbReference type="EMBL" id="KAK3103561.1"/>
    </source>
</evidence>
<dbReference type="InterPro" id="IPR018097">
    <property type="entry name" value="EGF_Ca-bd_CS"/>
</dbReference>
<dbReference type="PROSITE" id="PS00022">
    <property type="entry name" value="EGF_1"/>
    <property type="match status" value="2"/>
</dbReference>
<reference evidence="8" key="1">
    <citation type="submission" date="2019-08" db="EMBL/GenBank/DDBJ databases">
        <title>The improved chromosome-level genome for the pearl oyster Pinctada fucata martensii using PacBio sequencing and Hi-C.</title>
        <authorList>
            <person name="Zheng Z."/>
        </authorList>
    </citation>
    <scope>NUCLEOTIDE SEQUENCE</scope>
    <source>
        <strain evidence="8">ZZ-2019</strain>
        <tissue evidence="8">Adductor muscle</tissue>
    </source>
</reference>
<proteinExistence type="predicted"/>
<dbReference type="PANTHER" id="PTHR12916">
    <property type="entry name" value="CYTOCHROME C OXIDASE POLYPEPTIDE VIC-2"/>
    <property type="match status" value="1"/>
</dbReference>
<dbReference type="GO" id="GO:0005509">
    <property type="term" value="F:calcium ion binding"/>
    <property type="evidence" value="ECO:0007669"/>
    <property type="project" value="InterPro"/>
</dbReference>
<evidence type="ECO:0000256" key="1">
    <source>
        <dbReference type="ARBA" id="ARBA00022536"/>
    </source>
</evidence>
<dbReference type="InterPro" id="IPR001881">
    <property type="entry name" value="EGF-like_Ca-bd_dom"/>
</dbReference>
<dbReference type="PROSITE" id="PS00010">
    <property type="entry name" value="ASX_HYDROXYL"/>
    <property type="match status" value="2"/>
</dbReference>
<dbReference type="CDD" id="cd00054">
    <property type="entry name" value="EGF_CA"/>
    <property type="match status" value="2"/>
</dbReference>
<gene>
    <name evidence="8" type="ORF">FSP39_020175</name>
</gene>
<sequence>MNVNAQHRNIKHKGLHINQRDQWATGADLGRSSATEIAEDIDECANDPCQNNGSCTDLVNAYECSCAPGFNGTDCESDIDECANDPCQNNGSCTDLVNAYECSCAPGFNGTDCESVILNKRDVAMGTLPLFLSEFNSPPHWWTDSL</sequence>
<dbReference type="PROSITE" id="PS01187">
    <property type="entry name" value="EGF_CA"/>
    <property type="match status" value="1"/>
</dbReference>
<feature type="domain" description="EGF-like" evidence="7">
    <location>
        <begin position="78"/>
        <end position="114"/>
    </location>
</feature>
<feature type="disulfide bond" evidence="6">
    <location>
        <begin position="66"/>
        <end position="75"/>
    </location>
</feature>
<dbReference type="GO" id="GO:0005112">
    <property type="term" value="F:Notch binding"/>
    <property type="evidence" value="ECO:0007669"/>
    <property type="project" value="TreeGrafter"/>
</dbReference>
<dbReference type="SUPFAM" id="SSF57196">
    <property type="entry name" value="EGF/Laminin"/>
    <property type="match status" value="2"/>
</dbReference>
<dbReference type="InterPro" id="IPR013032">
    <property type="entry name" value="EGF-like_CS"/>
</dbReference>
<dbReference type="SMART" id="SM00179">
    <property type="entry name" value="EGF_CA"/>
    <property type="match status" value="2"/>
</dbReference>
<evidence type="ECO:0000256" key="4">
    <source>
        <dbReference type="ARBA" id="ARBA00023157"/>
    </source>
</evidence>
<dbReference type="GO" id="GO:0007219">
    <property type="term" value="P:Notch signaling pathway"/>
    <property type="evidence" value="ECO:0007669"/>
    <property type="project" value="TreeGrafter"/>
</dbReference>
<evidence type="ECO:0000256" key="2">
    <source>
        <dbReference type="ARBA" id="ARBA00022729"/>
    </source>
</evidence>
<keyword evidence="3" id="KW-0677">Repeat</keyword>
<dbReference type="AlphaFoldDB" id="A0AA89C2H9"/>
<feature type="disulfide bond" evidence="6">
    <location>
        <begin position="104"/>
        <end position="113"/>
    </location>
</feature>
<evidence type="ECO:0000256" key="6">
    <source>
        <dbReference type="PROSITE-ProRule" id="PRU00076"/>
    </source>
</evidence>
<dbReference type="FunFam" id="2.10.25.10:FF:000434">
    <property type="entry name" value="Predicted protein"/>
    <property type="match status" value="2"/>
</dbReference>
<organism evidence="8 9">
    <name type="scientific">Pinctada imbricata</name>
    <name type="common">Atlantic pearl-oyster</name>
    <name type="synonym">Pinctada martensii</name>
    <dbReference type="NCBI Taxonomy" id="66713"/>
    <lineage>
        <taxon>Eukaryota</taxon>
        <taxon>Metazoa</taxon>
        <taxon>Spiralia</taxon>
        <taxon>Lophotrochozoa</taxon>
        <taxon>Mollusca</taxon>
        <taxon>Bivalvia</taxon>
        <taxon>Autobranchia</taxon>
        <taxon>Pteriomorphia</taxon>
        <taxon>Pterioida</taxon>
        <taxon>Pterioidea</taxon>
        <taxon>Pteriidae</taxon>
        <taxon>Pinctada</taxon>
    </lineage>
</organism>
<evidence type="ECO:0000313" key="9">
    <source>
        <dbReference type="Proteomes" id="UP001186944"/>
    </source>
</evidence>
<dbReference type="InterPro" id="IPR000152">
    <property type="entry name" value="EGF-type_Asp/Asn_hydroxyl_site"/>
</dbReference>
<comment type="caution">
    <text evidence="8">The sequence shown here is derived from an EMBL/GenBank/DDBJ whole genome shotgun (WGS) entry which is preliminary data.</text>
</comment>
<dbReference type="PROSITE" id="PS50026">
    <property type="entry name" value="EGF_3"/>
    <property type="match status" value="2"/>
</dbReference>
<evidence type="ECO:0000256" key="5">
    <source>
        <dbReference type="ARBA" id="ARBA00023180"/>
    </source>
</evidence>